<keyword evidence="3 4" id="KW-0597">Phosphoprotein</keyword>
<dbReference type="PANTHER" id="PTHR43547:SF2">
    <property type="entry name" value="HYBRID SIGNAL TRANSDUCTION HISTIDINE KINASE C"/>
    <property type="match status" value="1"/>
</dbReference>
<feature type="domain" description="Response regulatory" evidence="6">
    <location>
        <begin position="8"/>
        <end position="122"/>
    </location>
</feature>
<dbReference type="Pfam" id="PF02518">
    <property type="entry name" value="HATPase_c"/>
    <property type="match status" value="1"/>
</dbReference>
<accession>A0A1M5VG38</accession>
<dbReference type="InterPro" id="IPR036097">
    <property type="entry name" value="HisK_dim/P_sf"/>
</dbReference>
<proteinExistence type="predicted"/>
<dbReference type="SUPFAM" id="SSF47384">
    <property type="entry name" value="Homodimeric domain of signal transducing histidine kinase"/>
    <property type="match status" value="1"/>
</dbReference>
<sequence length="371" mass="43212">MQAQHPFTILYVDDESENLIVFKTTFKKHYNILTALSAKEGLEILRDQIVHVLITDQRMPEMSGVELLERVRREYPDCIRLLMTGYTDSESIILAINKGSVFYFIRKPWVREELFTLLEKCLSFYTLKRRRKELEHQWTRALQDLETFFYKSYHDLKGPISTQLGLLNMIKLDQSPEMTTKYLSLIEEVTLKLDRTLNKVQRLSEVLRDQVTLEAVDIYEVVREILFEFKEDIQSRGIEVLMDDDTAQIMQTDRKLIKSLLETLIENSILYMNDSQIEKEIRIVVYKANEELFFCLFDNGIGINEDVLSKVFDAFYKGTYNSKGGGLGLYLAKKITEKLHGTIELKSENGKGTEAIIRLPEMHPQLASHSV</sequence>
<dbReference type="STRING" id="947013.SAMN04488109_5080"/>
<dbReference type="InterPro" id="IPR001789">
    <property type="entry name" value="Sig_transdc_resp-reg_receiver"/>
</dbReference>
<reference evidence="7 8" key="1">
    <citation type="submission" date="2016-11" db="EMBL/GenBank/DDBJ databases">
        <authorList>
            <person name="Jaros S."/>
            <person name="Januszkiewicz K."/>
            <person name="Wedrychowicz H."/>
        </authorList>
    </citation>
    <scope>NUCLEOTIDE SEQUENCE [LARGE SCALE GENOMIC DNA]</scope>
    <source>
        <strain evidence="7 8">DSM 24574</strain>
    </source>
</reference>
<dbReference type="PROSITE" id="PS50109">
    <property type="entry name" value="HIS_KIN"/>
    <property type="match status" value="1"/>
</dbReference>
<dbReference type="Pfam" id="PF00072">
    <property type="entry name" value="Response_reg"/>
    <property type="match status" value="1"/>
</dbReference>
<dbReference type="Gene3D" id="3.40.50.2300">
    <property type="match status" value="1"/>
</dbReference>
<dbReference type="PRINTS" id="PR00344">
    <property type="entry name" value="BCTRLSENSOR"/>
</dbReference>
<evidence type="ECO:0000259" key="5">
    <source>
        <dbReference type="PROSITE" id="PS50109"/>
    </source>
</evidence>
<dbReference type="Proteomes" id="UP000184212">
    <property type="component" value="Unassembled WGS sequence"/>
</dbReference>
<dbReference type="SMART" id="SM00448">
    <property type="entry name" value="REC"/>
    <property type="match status" value="1"/>
</dbReference>
<dbReference type="RefSeq" id="WP_073140068.1">
    <property type="nucleotide sequence ID" value="NZ_FQWQ01000004.1"/>
</dbReference>
<evidence type="ECO:0000313" key="8">
    <source>
        <dbReference type="Proteomes" id="UP000184212"/>
    </source>
</evidence>
<dbReference type="InterPro" id="IPR005467">
    <property type="entry name" value="His_kinase_dom"/>
</dbReference>
<dbReference type="OrthoDB" id="109585at2"/>
<evidence type="ECO:0000256" key="2">
    <source>
        <dbReference type="ARBA" id="ARBA00012438"/>
    </source>
</evidence>
<dbReference type="Gene3D" id="3.30.565.10">
    <property type="entry name" value="Histidine kinase-like ATPase, C-terminal domain"/>
    <property type="match status" value="1"/>
</dbReference>
<dbReference type="SUPFAM" id="SSF55874">
    <property type="entry name" value="ATPase domain of HSP90 chaperone/DNA topoisomerase II/histidine kinase"/>
    <property type="match status" value="1"/>
</dbReference>
<comment type="catalytic activity">
    <reaction evidence="1">
        <text>ATP + protein L-histidine = ADP + protein N-phospho-L-histidine.</text>
        <dbReference type="EC" id="2.7.13.3"/>
    </reaction>
</comment>
<evidence type="ECO:0000313" key="7">
    <source>
        <dbReference type="EMBL" id="SHH74196.1"/>
    </source>
</evidence>
<dbReference type="PANTHER" id="PTHR43547">
    <property type="entry name" value="TWO-COMPONENT HISTIDINE KINASE"/>
    <property type="match status" value="1"/>
</dbReference>
<dbReference type="AlphaFoldDB" id="A0A1M5VG38"/>
<dbReference type="SUPFAM" id="SSF52172">
    <property type="entry name" value="CheY-like"/>
    <property type="match status" value="1"/>
</dbReference>
<protein>
    <recommendedName>
        <fullName evidence="2">histidine kinase</fullName>
        <ecNumber evidence="2">2.7.13.3</ecNumber>
    </recommendedName>
</protein>
<dbReference type="InterPro" id="IPR011006">
    <property type="entry name" value="CheY-like_superfamily"/>
</dbReference>
<dbReference type="SMART" id="SM00387">
    <property type="entry name" value="HATPase_c"/>
    <property type="match status" value="1"/>
</dbReference>
<evidence type="ECO:0000256" key="3">
    <source>
        <dbReference type="ARBA" id="ARBA00022553"/>
    </source>
</evidence>
<dbReference type="InterPro" id="IPR036890">
    <property type="entry name" value="HATPase_C_sf"/>
</dbReference>
<dbReference type="PROSITE" id="PS50110">
    <property type="entry name" value="RESPONSE_REGULATORY"/>
    <property type="match status" value="1"/>
</dbReference>
<dbReference type="EMBL" id="FQWQ01000004">
    <property type="protein sequence ID" value="SHH74196.1"/>
    <property type="molecule type" value="Genomic_DNA"/>
</dbReference>
<evidence type="ECO:0000256" key="1">
    <source>
        <dbReference type="ARBA" id="ARBA00000085"/>
    </source>
</evidence>
<evidence type="ECO:0000256" key="4">
    <source>
        <dbReference type="PROSITE-ProRule" id="PRU00169"/>
    </source>
</evidence>
<gene>
    <name evidence="7" type="ORF">SAMN04488109_5080</name>
</gene>
<dbReference type="InterPro" id="IPR004358">
    <property type="entry name" value="Sig_transdc_His_kin-like_C"/>
</dbReference>
<dbReference type="GO" id="GO:0000155">
    <property type="term" value="F:phosphorelay sensor kinase activity"/>
    <property type="evidence" value="ECO:0007669"/>
    <property type="project" value="InterPro"/>
</dbReference>
<dbReference type="EC" id="2.7.13.3" evidence="2"/>
<keyword evidence="8" id="KW-1185">Reference proteome</keyword>
<feature type="modified residue" description="4-aspartylphosphate" evidence="4">
    <location>
        <position position="56"/>
    </location>
</feature>
<feature type="domain" description="Histidine kinase" evidence="5">
    <location>
        <begin position="151"/>
        <end position="363"/>
    </location>
</feature>
<organism evidence="7 8">
    <name type="scientific">Chryseolinea serpens</name>
    <dbReference type="NCBI Taxonomy" id="947013"/>
    <lineage>
        <taxon>Bacteria</taxon>
        <taxon>Pseudomonadati</taxon>
        <taxon>Bacteroidota</taxon>
        <taxon>Cytophagia</taxon>
        <taxon>Cytophagales</taxon>
        <taxon>Fulvivirgaceae</taxon>
        <taxon>Chryseolinea</taxon>
    </lineage>
</organism>
<dbReference type="Gene3D" id="1.10.287.130">
    <property type="match status" value="1"/>
</dbReference>
<dbReference type="CDD" id="cd17569">
    <property type="entry name" value="REC_HupR-like"/>
    <property type="match status" value="1"/>
</dbReference>
<evidence type="ECO:0000259" key="6">
    <source>
        <dbReference type="PROSITE" id="PS50110"/>
    </source>
</evidence>
<dbReference type="InterPro" id="IPR003594">
    <property type="entry name" value="HATPase_dom"/>
</dbReference>
<name>A0A1M5VG38_9BACT</name>